<evidence type="ECO:0000259" key="3">
    <source>
        <dbReference type="PROSITE" id="PS50885"/>
    </source>
</evidence>
<accession>A0A0C3ALL7</accession>
<feature type="chain" id="PRO_5002172330" description="HAMP domain-containing protein" evidence="2">
    <location>
        <begin position="27"/>
        <end position="323"/>
    </location>
</feature>
<evidence type="ECO:0000313" key="5">
    <source>
        <dbReference type="Proteomes" id="UP000054166"/>
    </source>
</evidence>
<dbReference type="EMBL" id="KN833055">
    <property type="protein sequence ID" value="KIM74788.1"/>
    <property type="molecule type" value="Genomic_DNA"/>
</dbReference>
<feature type="signal peptide" evidence="2">
    <location>
        <begin position="1"/>
        <end position="26"/>
    </location>
</feature>
<evidence type="ECO:0000256" key="2">
    <source>
        <dbReference type="SAM" id="SignalP"/>
    </source>
</evidence>
<keyword evidence="2" id="KW-0732">Signal</keyword>
<organism evidence="4 5">
    <name type="scientific">Piloderma croceum (strain F 1598)</name>
    <dbReference type="NCBI Taxonomy" id="765440"/>
    <lineage>
        <taxon>Eukaryota</taxon>
        <taxon>Fungi</taxon>
        <taxon>Dikarya</taxon>
        <taxon>Basidiomycota</taxon>
        <taxon>Agaricomycotina</taxon>
        <taxon>Agaricomycetes</taxon>
        <taxon>Agaricomycetidae</taxon>
        <taxon>Atheliales</taxon>
        <taxon>Atheliaceae</taxon>
        <taxon>Piloderma</taxon>
    </lineage>
</organism>
<evidence type="ECO:0000313" key="4">
    <source>
        <dbReference type="EMBL" id="KIM74788.1"/>
    </source>
</evidence>
<proteinExistence type="predicted"/>
<dbReference type="STRING" id="765440.A0A0C3ALL7"/>
<dbReference type="InParanoid" id="A0A0C3ALL7"/>
<gene>
    <name evidence="4" type="ORF">PILCRDRAFT_14103</name>
</gene>
<keyword evidence="5" id="KW-1185">Reference proteome</keyword>
<feature type="domain" description="HAMP" evidence="3">
    <location>
        <begin position="227"/>
        <end position="280"/>
    </location>
</feature>
<feature type="region of interest" description="Disordered" evidence="1">
    <location>
        <begin position="63"/>
        <end position="112"/>
    </location>
</feature>
<dbReference type="GO" id="GO:0007165">
    <property type="term" value="P:signal transduction"/>
    <property type="evidence" value="ECO:0007669"/>
    <property type="project" value="InterPro"/>
</dbReference>
<dbReference type="GO" id="GO:0016020">
    <property type="term" value="C:membrane"/>
    <property type="evidence" value="ECO:0007669"/>
    <property type="project" value="InterPro"/>
</dbReference>
<dbReference type="AlphaFoldDB" id="A0A0C3ALL7"/>
<reference evidence="5" key="2">
    <citation type="submission" date="2015-01" db="EMBL/GenBank/DDBJ databases">
        <title>Evolutionary Origins and Diversification of the Mycorrhizal Mutualists.</title>
        <authorList>
            <consortium name="DOE Joint Genome Institute"/>
            <consortium name="Mycorrhizal Genomics Consortium"/>
            <person name="Kohler A."/>
            <person name="Kuo A."/>
            <person name="Nagy L.G."/>
            <person name="Floudas D."/>
            <person name="Copeland A."/>
            <person name="Barry K.W."/>
            <person name="Cichocki N."/>
            <person name="Veneault-Fourrey C."/>
            <person name="LaButti K."/>
            <person name="Lindquist E.A."/>
            <person name="Lipzen A."/>
            <person name="Lundell T."/>
            <person name="Morin E."/>
            <person name="Murat C."/>
            <person name="Riley R."/>
            <person name="Ohm R."/>
            <person name="Sun H."/>
            <person name="Tunlid A."/>
            <person name="Henrissat B."/>
            <person name="Grigoriev I.V."/>
            <person name="Hibbett D.S."/>
            <person name="Martin F."/>
        </authorList>
    </citation>
    <scope>NUCLEOTIDE SEQUENCE [LARGE SCALE GENOMIC DNA]</scope>
    <source>
        <strain evidence="5">F 1598</strain>
    </source>
</reference>
<dbReference type="InterPro" id="IPR003660">
    <property type="entry name" value="HAMP_dom"/>
</dbReference>
<dbReference type="OrthoDB" id="3133167at2759"/>
<evidence type="ECO:0000256" key="1">
    <source>
        <dbReference type="SAM" id="MobiDB-lite"/>
    </source>
</evidence>
<reference evidence="4 5" key="1">
    <citation type="submission" date="2014-04" db="EMBL/GenBank/DDBJ databases">
        <authorList>
            <consortium name="DOE Joint Genome Institute"/>
            <person name="Kuo A."/>
            <person name="Tarkka M."/>
            <person name="Buscot F."/>
            <person name="Kohler A."/>
            <person name="Nagy L.G."/>
            <person name="Floudas D."/>
            <person name="Copeland A."/>
            <person name="Barry K.W."/>
            <person name="Cichocki N."/>
            <person name="Veneault-Fourrey C."/>
            <person name="LaButti K."/>
            <person name="Lindquist E.A."/>
            <person name="Lipzen A."/>
            <person name="Lundell T."/>
            <person name="Morin E."/>
            <person name="Murat C."/>
            <person name="Sun H."/>
            <person name="Tunlid A."/>
            <person name="Henrissat B."/>
            <person name="Grigoriev I.V."/>
            <person name="Hibbett D.S."/>
            <person name="Martin F."/>
            <person name="Nordberg H.P."/>
            <person name="Cantor M.N."/>
            <person name="Hua S.X."/>
        </authorList>
    </citation>
    <scope>NUCLEOTIDE SEQUENCE [LARGE SCALE GENOMIC DNA]</scope>
    <source>
        <strain evidence="4 5">F 1598</strain>
    </source>
</reference>
<name>A0A0C3ALL7_PILCF</name>
<feature type="compositionally biased region" description="Low complexity" evidence="1">
    <location>
        <begin position="98"/>
        <end position="111"/>
    </location>
</feature>
<sequence>MQDSQGQDPFLSHLISLLSIYELGLLFPVSLPTYDGPNNWQTESILRSLSALIRRIHFAEDIPPENSNVTNAPSEDGAGEDRSSGGDTPHSPVVNTVSSLSQSSPSSASFSYPRNENPTLFMTFGTTPGVLPGIRVDGQSNDDHTMSVSRQSTVVSHTASQITSFSAPPTSHADHIVCPTCGKTIIDTMAQINTSPNFTVSSSYLPLIVPPSPLATVSAVPALAELRLLKSQLGDVARVCSAVARGDLSHKITVPVQGTVMVQLKDIINTMVNNLGEFAREMVRTDREVGMERKVDVPFKVKGIWHELLDVARELAPTSEVSS</sequence>
<dbReference type="Proteomes" id="UP000054166">
    <property type="component" value="Unassembled WGS sequence"/>
</dbReference>
<dbReference type="HOGENOM" id="CLU_024262_0_0_1"/>
<dbReference type="PROSITE" id="PS50885">
    <property type="entry name" value="HAMP"/>
    <property type="match status" value="1"/>
</dbReference>
<protein>
    <recommendedName>
        <fullName evidence="3">HAMP domain-containing protein</fullName>
    </recommendedName>
</protein>